<organism evidence="3 4">
    <name type="scientific">Hibiscus trionum</name>
    <name type="common">Flower of an hour</name>
    <dbReference type="NCBI Taxonomy" id="183268"/>
    <lineage>
        <taxon>Eukaryota</taxon>
        <taxon>Viridiplantae</taxon>
        <taxon>Streptophyta</taxon>
        <taxon>Embryophyta</taxon>
        <taxon>Tracheophyta</taxon>
        <taxon>Spermatophyta</taxon>
        <taxon>Magnoliopsida</taxon>
        <taxon>eudicotyledons</taxon>
        <taxon>Gunneridae</taxon>
        <taxon>Pentapetalae</taxon>
        <taxon>rosids</taxon>
        <taxon>malvids</taxon>
        <taxon>Malvales</taxon>
        <taxon>Malvaceae</taxon>
        <taxon>Malvoideae</taxon>
        <taxon>Hibiscus</taxon>
    </lineage>
</organism>
<sequence>MSFHSDKEVAEKHEHSKTCFYCNKEFDNYRALGGHLLIHQENQSLRSVNFSGRSSNSIDINRNPHVPLPNIQQNSAGANNLVPTAQAPPPVDYYTMFYSNEANQASSSRSTVSSPGVPQTQILMSPYGVAFLYNSLAPREYVPAGTSVAMSSAVHVPSGSVVATGLPTDSLPYLVPNGVQINQDDLPPTSPDALNSTQDYDLGPEDLPLLDNFIELTSAAETGDGVEEEGSADLDLSLHF</sequence>
<dbReference type="EMBL" id="BSYR01000014">
    <property type="protein sequence ID" value="GMI77760.1"/>
    <property type="molecule type" value="Genomic_DNA"/>
</dbReference>
<reference evidence="3" key="1">
    <citation type="submission" date="2023-05" db="EMBL/GenBank/DDBJ databases">
        <title>Genome and transcriptome analyses reveal genes involved in the formation of fine ridges on petal epidermal cells in Hibiscus trionum.</title>
        <authorList>
            <person name="Koshimizu S."/>
            <person name="Masuda S."/>
            <person name="Ishii T."/>
            <person name="Shirasu K."/>
            <person name="Hoshino A."/>
            <person name="Arita M."/>
        </authorList>
    </citation>
    <scope>NUCLEOTIDE SEQUENCE</scope>
    <source>
        <strain evidence="3">Hamamatsu line</strain>
    </source>
</reference>
<dbReference type="OrthoDB" id="974504at2759"/>
<accession>A0A9W7HHF3</accession>
<feature type="domain" description="C2H2-type" evidence="2">
    <location>
        <begin position="19"/>
        <end position="39"/>
    </location>
</feature>
<gene>
    <name evidence="3" type="ORF">HRI_001445300</name>
</gene>
<dbReference type="InterPro" id="IPR013087">
    <property type="entry name" value="Znf_C2H2_type"/>
</dbReference>
<dbReference type="Proteomes" id="UP001165190">
    <property type="component" value="Unassembled WGS sequence"/>
</dbReference>
<protein>
    <recommendedName>
        <fullName evidence="2">C2H2-type domain-containing protein</fullName>
    </recommendedName>
</protein>
<dbReference type="AlphaFoldDB" id="A0A9W7HHF3"/>
<evidence type="ECO:0000259" key="2">
    <source>
        <dbReference type="PROSITE" id="PS00028"/>
    </source>
</evidence>
<feature type="region of interest" description="Disordered" evidence="1">
    <location>
        <begin position="220"/>
        <end position="240"/>
    </location>
</feature>
<evidence type="ECO:0000313" key="4">
    <source>
        <dbReference type="Proteomes" id="UP001165190"/>
    </source>
</evidence>
<evidence type="ECO:0000256" key="1">
    <source>
        <dbReference type="SAM" id="MobiDB-lite"/>
    </source>
</evidence>
<keyword evidence="4" id="KW-1185">Reference proteome</keyword>
<proteinExistence type="predicted"/>
<dbReference type="PROSITE" id="PS00028">
    <property type="entry name" value="ZINC_FINGER_C2H2_1"/>
    <property type="match status" value="1"/>
</dbReference>
<evidence type="ECO:0000313" key="3">
    <source>
        <dbReference type="EMBL" id="GMI77760.1"/>
    </source>
</evidence>
<comment type="caution">
    <text evidence="3">The sequence shown here is derived from an EMBL/GenBank/DDBJ whole genome shotgun (WGS) entry which is preliminary data.</text>
</comment>
<name>A0A9W7HHF3_HIBTR</name>